<feature type="compositionally biased region" description="Basic and acidic residues" evidence="1">
    <location>
        <begin position="187"/>
        <end position="198"/>
    </location>
</feature>
<feature type="region of interest" description="Disordered" evidence="1">
    <location>
        <begin position="265"/>
        <end position="288"/>
    </location>
</feature>
<dbReference type="Proteomes" id="UP001481677">
    <property type="component" value="Unassembled WGS sequence"/>
</dbReference>
<proteinExistence type="predicted"/>
<keyword evidence="3" id="KW-1185">Reference proteome</keyword>
<protein>
    <submittedName>
        <fullName evidence="2">Uncharacterized protein</fullName>
    </submittedName>
</protein>
<gene>
    <name evidence="2" type="ORF">V4C56_40165</name>
</gene>
<feature type="region of interest" description="Disordered" evidence="1">
    <location>
        <begin position="158"/>
        <end position="220"/>
    </location>
</feature>
<reference evidence="2 3" key="1">
    <citation type="submission" date="2024-01" db="EMBL/GenBank/DDBJ databases">
        <title>The diversity of rhizobia nodulating Mimosa spp. in eleven states of Brazil covering several biomes is determined by host plant, location, and edaphic factors.</title>
        <authorList>
            <person name="Rouws L."/>
            <person name="Barauna A."/>
            <person name="Beukes C."/>
            <person name="De Faria S.M."/>
            <person name="Gross E."/>
            <person name="Dos Reis Junior F.B."/>
            <person name="Simon M."/>
            <person name="Maluk M."/>
            <person name="Odee D.W."/>
            <person name="Kenicer G."/>
            <person name="Young J.P.W."/>
            <person name="Reis V.M."/>
            <person name="Zilli J."/>
            <person name="James E.K."/>
        </authorList>
    </citation>
    <scope>NUCLEOTIDE SEQUENCE [LARGE SCALE GENOMIC DNA]</scope>
    <source>
        <strain evidence="2 3">JPY530</strain>
    </source>
</reference>
<evidence type="ECO:0000256" key="1">
    <source>
        <dbReference type="SAM" id="MobiDB-lite"/>
    </source>
</evidence>
<dbReference type="EMBL" id="JAZHGA010000055">
    <property type="protein sequence ID" value="MEM5345825.1"/>
    <property type="molecule type" value="Genomic_DNA"/>
</dbReference>
<name>A0ABU9RFI5_9BURK</name>
<evidence type="ECO:0000313" key="2">
    <source>
        <dbReference type="EMBL" id="MEM5345825.1"/>
    </source>
</evidence>
<sequence>MSTTLLTLVAGELAMPRLRPLELVSRSVGREWSLLPPGASFRTELKALYAAMMRTFCMSAAAIRAMSRWDAQATLSTPSAAIPSAPTFKADTISLGMRDPVFASARRNRPLNVLSGGACAIGGAALIAWLMANHPRHPSSPTVAAAPGVTLNSAARVDDSTNRAAKERGRSDGVVRNGDAPLAWNRARGDLAARDTERTSVTSHAVDPHASGPSKHSKLSGIDHPAHDAHDARRANATHKVKREPDALAKSVRHAARETPHLTDILPRHSTPVSSVSPELHIAPGQPPRRLPSIAGAYSPAVPSARFDSDYGSVTMSAGTHISDIPPATVRHERVDTDSSDWMNHMSHRRITDAPDSFSK</sequence>
<comment type="caution">
    <text evidence="2">The sequence shown here is derived from an EMBL/GenBank/DDBJ whole genome shotgun (WGS) entry which is preliminary data.</text>
</comment>
<feature type="region of interest" description="Disordered" evidence="1">
    <location>
        <begin position="336"/>
        <end position="360"/>
    </location>
</feature>
<accession>A0ABU9RFI5</accession>
<organism evidence="2 3">
    <name type="scientific">Paraburkholderia azotifigens</name>
    <dbReference type="NCBI Taxonomy" id="2057004"/>
    <lineage>
        <taxon>Bacteria</taxon>
        <taxon>Pseudomonadati</taxon>
        <taxon>Pseudomonadota</taxon>
        <taxon>Betaproteobacteria</taxon>
        <taxon>Burkholderiales</taxon>
        <taxon>Burkholderiaceae</taxon>
        <taxon>Paraburkholderia</taxon>
    </lineage>
</organism>
<feature type="compositionally biased region" description="Basic and acidic residues" evidence="1">
    <location>
        <begin position="158"/>
        <end position="173"/>
    </location>
</feature>
<dbReference type="RefSeq" id="WP_240057106.1">
    <property type="nucleotide sequence ID" value="NZ_JAZHFZ010000038.1"/>
</dbReference>
<evidence type="ECO:0000313" key="3">
    <source>
        <dbReference type="Proteomes" id="UP001481677"/>
    </source>
</evidence>